<sequence length="281" mass="31555">MKIKLIMKLIKFEHTIFALPFAYLGAVMAAQGIPAIGKIVWITLAMVGARSAAMAWNRLTDWKVDAVNPRTEDRILPQNLLSKAEVILFIIGSLGLLLVAAWQLNPLAFKLSPLAVFLLIFYSYTKHFTWLCHLVLGLTLGMAPLGSWIGVTGSLSLPPVLVGAAVMFWVAGFDIIYSIQDYEFDFNYGLYSIPVRFGPQKALRITVIFHVLTFLLLITVGYYLSLNWLYAVGIIIVGILLYIENSLVKKDFEKIKFAFFNINSVVSITIFIFTLMDYLLT</sequence>
<dbReference type="EMBL" id="CP002105">
    <property type="protein sequence ID" value="ADL12052.1"/>
    <property type="molecule type" value="Genomic_DNA"/>
</dbReference>
<name>D9QUZ3_ACEAZ</name>
<dbReference type="PANTHER" id="PTHR11048">
    <property type="entry name" value="PRENYLTRANSFERASES"/>
    <property type="match status" value="1"/>
</dbReference>
<dbReference type="HOGENOM" id="CLU_034879_5_1_9"/>
<comment type="cofactor">
    <cofactor evidence="1">
        <name>Mg(2+)</name>
        <dbReference type="ChEBI" id="CHEBI:18420"/>
    </cofactor>
</comment>
<keyword evidence="12" id="KW-1185">Reference proteome</keyword>
<keyword evidence="5 11" id="KW-0808">Transferase</keyword>
<dbReference type="GO" id="GO:0005886">
    <property type="term" value="C:plasma membrane"/>
    <property type="evidence" value="ECO:0007669"/>
    <property type="project" value="TreeGrafter"/>
</dbReference>
<evidence type="ECO:0000313" key="12">
    <source>
        <dbReference type="Proteomes" id="UP000001661"/>
    </source>
</evidence>
<dbReference type="STRING" id="574087.Acear_0506"/>
<dbReference type="InterPro" id="IPR044878">
    <property type="entry name" value="UbiA_sf"/>
</dbReference>
<dbReference type="NCBIfam" id="TIGR01475">
    <property type="entry name" value="ubiA_other"/>
    <property type="match status" value="1"/>
</dbReference>
<evidence type="ECO:0000313" key="11">
    <source>
        <dbReference type="EMBL" id="ADL12052.1"/>
    </source>
</evidence>
<feature type="transmembrane region" description="Helical" evidence="10">
    <location>
        <begin position="80"/>
        <end position="101"/>
    </location>
</feature>
<dbReference type="GO" id="GO:0008412">
    <property type="term" value="F:4-hydroxybenzoate polyprenyltransferase activity"/>
    <property type="evidence" value="ECO:0007669"/>
    <property type="project" value="UniProtKB-EC"/>
</dbReference>
<dbReference type="GO" id="GO:0006744">
    <property type="term" value="P:ubiquinone biosynthetic process"/>
    <property type="evidence" value="ECO:0007669"/>
    <property type="project" value="TreeGrafter"/>
</dbReference>
<keyword evidence="4" id="KW-1003">Cell membrane</keyword>
<dbReference type="AlphaFoldDB" id="D9QUZ3"/>
<dbReference type="PANTHER" id="PTHR11048:SF28">
    <property type="entry name" value="4-HYDROXYBENZOATE POLYPRENYLTRANSFERASE, MITOCHONDRIAL"/>
    <property type="match status" value="1"/>
</dbReference>
<dbReference type="eggNOG" id="COG0382">
    <property type="taxonomic scope" value="Bacteria"/>
</dbReference>
<keyword evidence="6 10" id="KW-0812">Transmembrane</keyword>
<feature type="transmembrane region" description="Helical" evidence="10">
    <location>
        <begin position="228"/>
        <end position="245"/>
    </location>
</feature>
<dbReference type="FunFam" id="1.20.120.1780:FF:000001">
    <property type="entry name" value="4-hydroxybenzoate octaprenyltransferase"/>
    <property type="match status" value="1"/>
</dbReference>
<feature type="transmembrane region" description="Helical" evidence="10">
    <location>
        <begin position="202"/>
        <end position="222"/>
    </location>
</feature>
<evidence type="ECO:0000256" key="5">
    <source>
        <dbReference type="ARBA" id="ARBA00022679"/>
    </source>
</evidence>
<comment type="similarity">
    <text evidence="3">Belongs to the UbiA prenyltransferase family.</text>
</comment>
<dbReference type="Proteomes" id="UP000001661">
    <property type="component" value="Chromosome"/>
</dbReference>
<proteinExistence type="inferred from homology"/>
<dbReference type="CDD" id="cd13959">
    <property type="entry name" value="PT_UbiA_COQ2"/>
    <property type="match status" value="1"/>
</dbReference>
<keyword evidence="8 10" id="KW-0472">Membrane</keyword>
<dbReference type="InterPro" id="IPR039653">
    <property type="entry name" value="Prenyltransferase"/>
</dbReference>
<dbReference type="Gene3D" id="1.10.357.140">
    <property type="entry name" value="UbiA prenyltransferase"/>
    <property type="match status" value="1"/>
</dbReference>
<organism evidence="11 12">
    <name type="scientific">Acetohalobium arabaticum (strain ATCC 49924 / DSM 5501 / Z-7288)</name>
    <dbReference type="NCBI Taxonomy" id="574087"/>
    <lineage>
        <taxon>Bacteria</taxon>
        <taxon>Bacillati</taxon>
        <taxon>Bacillota</taxon>
        <taxon>Clostridia</taxon>
        <taxon>Halanaerobiales</taxon>
        <taxon>Halobacteroidaceae</taxon>
        <taxon>Acetohalobium</taxon>
    </lineage>
</organism>
<dbReference type="KEGG" id="aar:Acear_0506"/>
<dbReference type="FunFam" id="1.10.357.140:FF:000008">
    <property type="entry name" value="4-hydroxybenzoate octaprenyltransferase"/>
    <property type="match status" value="1"/>
</dbReference>
<keyword evidence="7 10" id="KW-1133">Transmembrane helix</keyword>
<protein>
    <recommendedName>
        <fullName evidence="9">4-hydroxybenzoate polyprenyltransferase</fullName>
        <ecNumber evidence="9">2.5.1.39</ecNumber>
    </recommendedName>
</protein>
<evidence type="ECO:0000256" key="10">
    <source>
        <dbReference type="SAM" id="Phobius"/>
    </source>
</evidence>
<feature type="transmembrane region" description="Helical" evidence="10">
    <location>
        <begin position="157"/>
        <end position="177"/>
    </location>
</feature>
<feature type="transmembrane region" description="Helical" evidence="10">
    <location>
        <begin position="257"/>
        <end position="280"/>
    </location>
</feature>
<feature type="transmembrane region" description="Helical" evidence="10">
    <location>
        <begin position="131"/>
        <end position="151"/>
    </location>
</feature>
<reference evidence="11 12" key="1">
    <citation type="journal article" date="2010" name="Stand. Genomic Sci.">
        <title>Complete genome sequence of Acetohalobium arabaticum type strain (Z-7288).</title>
        <authorList>
            <person name="Sikorski J."/>
            <person name="Lapidus A."/>
            <person name="Chertkov O."/>
            <person name="Lucas S."/>
            <person name="Copeland A."/>
            <person name="Glavina Del Rio T."/>
            <person name="Nolan M."/>
            <person name="Tice H."/>
            <person name="Cheng J.F."/>
            <person name="Han C."/>
            <person name="Brambilla E."/>
            <person name="Pitluck S."/>
            <person name="Liolios K."/>
            <person name="Ivanova N."/>
            <person name="Mavromatis K."/>
            <person name="Mikhailova N."/>
            <person name="Pati A."/>
            <person name="Bruce D."/>
            <person name="Detter C."/>
            <person name="Tapia R."/>
            <person name="Goodwin L."/>
            <person name="Chen A."/>
            <person name="Palaniappan K."/>
            <person name="Land M."/>
            <person name="Hauser L."/>
            <person name="Chang Y.J."/>
            <person name="Jeffries C.D."/>
            <person name="Rohde M."/>
            <person name="Goker M."/>
            <person name="Spring S."/>
            <person name="Woyke T."/>
            <person name="Bristow J."/>
            <person name="Eisen J.A."/>
            <person name="Markowitz V."/>
            <person name="Hugenholtz P."/>
            <person name="Kyrpides N.C."/>
            <person name="Klenk H.P."/>
        </authorList>
    </citation>
    <scope>NUCLEOTIDE SEQUENCE [LARGE SCALE GENOMIC DNA]</scope>
    <source>
        <strain evidence="12">ATCC 49924 / DSM 5501 / Z-7288</strain>
    </source>
</reference>
<evidence type="ECO:0000256" key="7">
    <source>
        <dbReference type="ARBA" id="ARBA00022989"/>
    </source>
</evidence>
<dbReference type="InterPro" id="IPR006371">
    <property type="entry name" value="Polyprenyltransferase_UbiA-li"/>
</dbReference>
<keyword evidence="4" id="KW-0997">Cell inner membrane</keyword>
<evidence type="ECO:0000256" key="3">
    <source>
        <dbReference type="ARBA" id="ARBA00005985"/>
    </source>
</evidence>
<evidence type="ECO:0000256" key="4">
    <source>
        <dbReference type="ARBA" id="ARBA00022519"/>
    </source>
</evidence>
<evidence type="ECO:0000256" key="8">
    <source>
        <dbReference type="ARBA" id="ARBA00023136"/>
    </source>
</evidence>
<accession>D9QUZ3</accession>
<evidence type="ECO:0000256" key="6">
    <source>
        <dbReference type="ARBA" id="ARBA00022692"/>
    </source>
</evidence>
<dbReference type="InterPro" id="IPR000537">
    <property type="entry name" value="UbiA_prenyltransferase"/>
</dbReference>
<evidence type="ECO:0000256" key="2">
    <source>
        <dbReference type="ARBA" id="ARBA00004141"/>
    </source>
</evidence>
<dbReference type="Gene3D" id="1.20.120.1780">
    <property type="entry name" value="UbiA prenyltransferase"/>
    <property type="match status" value="1"/>
</dbReference>
<gene>
    <name evidence="11" type="ordered locus">Acear_0506</name>
</gene>
<evidence type="ECO:0000256" key="9">
    <source>
        <dbReference type="ARBA" id="ARBA00034524"/>
    </source>
</evidence>
<comment type="subcellular location">
    <subcellularLocation>
        <location evidence="2">Membrane</location>
        <topology evidence="2">Multi-pass membrane protein</topology>
    </subcellularLocation>
</comment>
<dbReference type="Pfam" id="PF01040">
    <property type="entry name" value="UbiA"/>
    <property type="match status" value="1"/>
</dbReference>
<evidence type="ECO:0000256" key="1">
    <source>
        <dbReference type="ARBA" id="ARBA00001946"/>
    </source>
</evidence>
<dbReference type="EC" id="2.5.1.39" evidence="9"/>